<gene>
    <name evidence="1" type="ORF">RJT34_32659</name>
</gene>
<protein>
    <submittedName>
        <fullName evidence="1">Uncharacterized protein</fullName>
    </submittedName>
</protein>
<dbReference type="Proteomes" id="UP001359559">
    <property type="component" value="Unassembled WGS sequence"/>
</dbReference>
<sequence>MALRKKRESEKKDPLFDSHVHIEKSILVSHDESNWDGTHIFNFQLNQTHIIGSPVSLHFHSKVYTFQLF</sequence>
<dbReference type="AlphaFoldDB" id="A0AAN9I2I5"/>
<proteinExistence type="predicted"/>
<name>A0AAN9I2I5_CLITE</name>
<reference evidence="1 2" key="1">
    <citation type="submission" date="2024-01" db="EMBL/GenBank/DDBJ databases">
        <title>The genomes of 5 underutilized Papilionoideae crops provide insights into root nodulation and disease resistance.</title>
        <authorList>
            <person name="Yuan L."/>
        </authorList>
    </citation>
    <scope>NUCLEOTIDE SEQUENCE [LARGE SCALE GENOMIC DNA]</scope>
    <source>
        <strain evidence="1">LY-2023</strain>
        <tissue evidence="1">Leaf</tissue>
    </source>
</reference>
<evidence type="ECO:0000313" key="2">
    <source>
        <dbReference type="Proteomes" id="UP001359559"/>
    </source>
</evidence>
<organism evidence="1 2">
    <name type="scientific">Clitoria ternatea</name>
    <name type="common">Butterfly pea</name>
    <dbReference type="NCBI Taxonomy" id="43366"/>
    <lineage>
        <taxon>Eukaryota</taxon>
        <taxon>Viridiplantae</taxon>
        <taxon>Streptophyta</taxon>
        <taxon>Embryophyta</taxon>
        <taxon>Tracheophyta</taxon>
        <taxon>Spermatophyta</taxon>
        <taxon>Magnoliopsida</taxon>
        <taxon>eudicotyledons</taxon>
        <taxon>Gunneridae</taxon>
        <taxon>Pentapetalae</taxon>
        <taxon>rosids</taxon>
        <taxon>fabids</taxon>
        <taxon>Fabales</taxon>
        <taxon>Fabaceae</taxon>
        <taxon>Papilionoideae</taxon>
        <taxon>50 kb inversion clade</taxon>
        <taxon>NPAAA clade</taxon>
        <taxon>indigoferoid/millettioid clade</taxon>
        <taxon>Phaseoleae</taxon>
        <taxon>Clitoria</taxon>
    </lineage>
</organism>
<keyword evidence="2" id="KW-1185">Reference proteome</keyword>
<dbReference type="EMBL" id="JAYKXN010000008">
    <property type="protein sequence ID" value="KAK7265043.1"/>
    <property type="molecule type" value="Genomic_DNA"/>
</dbReference>
<accession>A0AAN9I2I5</accession>
<comment type="caution">
    <text evidence="1">The sequence shown here is derived from an EMBL/GenBank/DDBJ whole genome shotgun (WGS) entry which is preliminary data.</text>
</comment>
<evidence type="ECO:0000313" key="1">
    <source>
        <dbReference type="EMBL" id="KAK7265043.1"/>
    </source>
</evidence>